<gene>
    <name evidence="2" type="primary">Lrch2</name>
</gene>
<sequence>MYLFLFCRTKKAQQLKRFGNVSPKRPTVSLVSLRKILVPKAAEPGLSILPGRLHFLQQAWCTFEYNLCPTPPCSPPAASFPPTTSPPLTPAPGLRMRSKNPLHSRHRLRVLSGAILSPRNMAASQGGGGNSGGGGCGGGGSSGGSGAAGGGGGGAGAGGSGGGGGTLVVPIPVATLFGQPFPNGPQWNPGSLQPQHTVRSLDRALEEAGNSGILSLSGRKLRDFPGSGYDLTDTTQADLSRNRFTEIPSDVWLFAPLETLNLYHNCIKTIPEAIKNLQMLTYLNISRNLLSTLPKYLFDLPLKVLVVSNNKLVSIPEEIGKLKDLMELDISCNEIRVLPQQMGKLHSLRELNIRRNNLHVLPDELGDLPLVKLDFSCNKVTEIPVCYRKLHHLQVIILDNNPLQVPPAQICLKGKIHIFKYLNIQACCRMDKKPDSLDLPSLSKRMPSQPFTDSMEDFYPNKNHGPDSGIGSDNGEKRLSTTEPSDDDTISLHSQVSESNRDQTSRNDSHTIGNKPDSQKDQEVYDFIDPNTEDVAVPEQGDTHIGSLVSFLKGKEKGCEKSQKNEELGNEKRHEKEQLLAEEDDDLKEVTDLRKIAAQLLKQEQKNRWRPLTCRASFNDKLFQRTRAAGRKSRILSHSTSVIRTKLKQTVECEKSVSAEEVNSPLSPLTWQALENQKDQIVEQQWPESQPLIWQSEERRRSKQIRKEYFKYKSTRKSSSVNENDEQENDNANMSPQSPVSSEEYDRTDGFSHGPFGLKPRSAFSRSSRQEYGAADPGFTMRRKMEHLREEREQIRQLRNNLESRLKVILPDDIGAALMDGVVLCHLANHIRPRSVASIHVPSPAVPKLSMAKCRRNVENFLDACKKLGVSQERLCLPHHILEERGLVKVGVTVQALLELPTTKASQLSMA</sequence>
<organism evidence="1 2">
    <name type="scientific">Castor canadensis</name>
    <name type="common">American beaver</name>
    <dbReference type="NCBI Taxonomy" id="51338"/>
    <lineage>
        <taxon>Eukaryota</taxon>
        <taxon>Metazoa</taxon>
        <taxon>Chordata</taxon>
        <taxon>Craniata</taxon>
        <taxon>Vertebrata</taxon>
        <taxon>Euteleostomi</taxon>
        <taxon>Mammalia</taxon>
        <taxon>Eutheria</taxon>
        <taxon>Euarchontoglires</taxon>
        <taxon>Glires</taxon>
        <taxon>Rodentia</taxon>
        <taxon>Castorimorpha</taxon>
        <taxon>Castoridae</taxon>
        <taxon>Castor</taxon>
    </lineage>
</organism>
<accession>A0AC58LSJ6</accession>
<name>A0AC58LSJ6_CASCN</name>
<proteinExistence type="predicted"/>
<evidence type="ECO:0000313" key="1">
    <source>
        <dbReference type="Proteomes" id="UP001732720"/>
    </source>
</evidence>
<keyword evidence="1" id="KW-1185">Reference proteome</keyword>
<dbReference type="RefSeq" id="XP_073920137.1">
    <property type="nucleotide sequence ID" value="XM_074064036.1"/>
</dbReference>
<reference evidence="2" key="1">
    <citation type="submission" date="2025-08" db="UniProtKB">
        <authorList>
            <consortium name="RefSeq"/>
        </authorList>
    </citation>
    <scope>IDENTIFICATION</scope>
</reference>
<dbReference type="Proteomes" id="UP001732720">
    <property type="component" value="Chromosome X"/>
</dbReference>
<protein>
    <submittedName>
        <fullName evidence="2">Leucine-rich repeat and calponin homology domain-containing protein 2 isoform X1</fullName>
    </submittedName>
</protein>
<evidence type="ECO:0000313" key="2">
    <source>
        <dbReference type="RefSeq" id="XP_073920137.1"/>
    </source>
</evidence>